<name>A0A418SPM6_9RHOB</name>
<evidence type="ECO:0000313" key="5">
    <source>
        <dbReference type="Proteomes" id="UP000284202"/>
    </source>
</evidence>
<dbReference type="InterPro" id="IPR012674">
    <property type="entry name" value="Calycin"/>
</dbReference>
<dbReference type="InterPro" id="IPR015304">
    <property type="entry name" value="ZinT_dom"/>
</dbReference>
<reference evidence="5" key="1">
    <citation type="submission" date="2018-09" db="EMBL/GenBank/DDBJ databases">
        <title>Acidovorax cavernicola nov. sp. isolated from Gruta de las Maravillas (Aracena, Spain).</title>
        <authorList>
            <person name="Jurado V."/>
            <person name="Gutierrez-Patricio S."/>
            <person name="Gonzalez-Pimentel J.L."/>
            <person name="Miller A.Z."/>
            <person name="Laiz L."/>
            <person name="Saiz-Jimenez C."/>
        </authorList>
    </citation>
    <scope>NUCLEOTIDE SEQUENCE [LARGE SCALE GENOMIC DNA]</scope>
    <source>
        <strain evidence="5">1011MAR3C25</strain>
    </source>
</reference>
<evidence type="ECO:0000256" key="2">
    <source>
        <dbReference type="ARBA" id="ARBA00022833"/>
    </source>
</evidence>
<accession>A0A418SPM6</accession>
<sequence>MQPFWNTWDQVKAGAWRAISINISVTAGCAQQRVFEMPEYPADLPGGESTGTLLGTKVIQVFPGDYGADGLDAIDRFDEPHFRYLEDGRPEPVMERKMKHGNMNADEYRDHYEIGYPTNIEHILIDGDTVTFHKNTVTFHKNGEPLEARYASHGYEILTYETGNRGVRFIVEKVEGDDDAPQYIQFRDRRIPPVAAIWPVFRGLQSIPQLLQGV</sequence>
<feature type="domain" description="ZinT" evidence="3">
    <location>
        <begin position="83"/>
        <end position="196"/>
    </location>
</feature>
<organism evidence="4 5">
    <name type="scientific">Paracoccus onubensis</name>
    <dbReference type="NCBI Taxonomy" id="1675788"/>
    <lineage>
        <taxon>Bacteria</taxon>
        <taxon>Pseudomonadati</taxon>
        <taxon>Pseudomonadota</taxon>
        <taxon>Alphaproteobacteria</taxon>
        <taxon>Rhodobacterales</taxon>
        <taxon>Paracoccaceae</taxon>
        <taxon>Paracoccus</taxon>
    </lineage>
</organism>
<dbReference type="EMBL" id="QZCG01000013">
    <property type="protein sequence ID" value="RJE82914.1"/>
    <property type="molecule type" value="Genomic_DNA"/>
</dbReference>
<keyword evidence="1" id="KW-0732">Signal</keyword>
<evidence type="ECO:0000256" key="1">
    <source>
        <dbReference type="ARBA" id="ARBA00022729"/>
    </source>
</evidence>
<evidence type="ECO:0000313" key="4">
    <source>
        <dbReference type="EMBL" id="RJE82914.1"/>
    </source>
</evidence>
<protein>
    <recommendedName>
        <fullName evidence="3">ZinT domain-containing protein</fullName>
    </recommendedName>
</protein>
<dbReference type="SUPFAM" id="SSF50814">
    <property type="entry name" value="Lipocalins"/>
    <property type="match status" value="1"/>
</dbReference>
<comment type="caution">
    <text evidence="4">The sequence shown here is derived from an EMBL/GenBank/DDBJ whole genome shotgun (WGS) entry which is preliminary data.</text>
</comment>
<keyword evidence="5" id="KW-1185">Reference proteome</keyword>
<dbReference type="Pfam" id="PF09223">
    <property type="entry name" value="ZinT"/>
    <property type="match status" value="1"/>
</dbReference>
<evidence type="ECO:0000259" key="3">
    <source>
        <dbReference type="Pfam" id="PF09223"/>
    </source>
</evidence>
<gene>
    <name evidence="4" type="ORF">D3P04_17910</name>
</gene>
<dbReference type="GO" id="GO:0008270">
    <property type="term" value="F:zinc ion binding"/>
    <property type="evidence" value="ECO:0007669"/>
    <property type="project" value="InterPro"/>
</dbReference>
<dbReference type="Proteomes" id="UP000284202">
    <property type="component" value="Unassembled WGS sequence"/>
</dbReference>
<proteinExistence type="predicted"/>
<keyword evidence="2" id="KW-0862">Zinc</keyword>
<dbReference type="Gene3D" id="2.40.128.20">
    <property type="match status" value="1"/>
</dbReference>
<dbReference type="AlphaFoldDB" id="A0A418SPM6"/>